<comment type="caution">
    <text evidence="1">The sequence shown here is derived from an EMBL/GenBank/DDBJ whole genome shotgun (WGS) entry which is preliminary data.</text>
</comment>
<dbReference type="EMBL" id="JARVCO010000002">
    <property type="protein sequence ID" value="MDZ8117337.1"/>
    <property type="molecule type" value="Genomic_DNA"/>
</dbReference>
<protein>
    <submittedName>
        <fullName evidence="1">DUF2961 domain-containing protein</fullName>
    </submittedName>
</protein>
<evidence type="ECO:0000313" key="2">
    <source>
        <dbReference type="Proteomes" id="UP001290861"/>
    </source>
</evidence>
<evidence type="ECO:0000313" key="1">
    <source>
        <dbReference type="EMBL" id="MDZ8117337.1"/>
    </source>
</evidence>
<proteinExistence type="predicted"/>
<dbReference type="Pfam" id="PF11175">
    <property type="entry name" value="DUF2961"/>
    <property type="match status" value="1"/>
</dbReference>
<reference evidence="1 2" key="1">
    <citation type="journal article" date="2024" name="Appl. Environ. Microbiol.">
        <title>Pontiella agarivorans sp. nov., a novel marine anaerobic bacterium capable of degrading macroalgal polysaccharides and fixing nitrogen.</title>
        <authorList>
            <person name="Liu N."/>
            <person name="Kivenson V."/>
            <person name="Peng X."/>
            <person name="Cui Z."/>
            <person name="Lankiewicz T.S."/>
            <person name="Gosselin K.M."/>
            <person name="English C.J."/>
            <person name="Blair E.M."/>
            <person name="O'Malley M.A."/>
            <person name="Valentine D.L."/>
        </authorList>
    </citation>
    <scope>NUCLEOTIDE SEQUENCE [LARGE SCALE GENOMIC DNA]</scope>
    <source>
        <strain evidence="1 2">NLcol2</strain>
    </source>
</reference>
<dbReference type="InterPro" id="IPR021345">
    <property type="entry name" value="DUF2961"/>
</dbReference>
<name>A0ABU5MT89_9BACT</name>
<sequence length="765" mass="84920">MSSIAAISNAEYRVLDRMTHFEHIPILESDVRTYEFSSFKRIAEAADKNSWLYERNGERVMFHDEGPGCVTRLWVTGVDDQTSRINFYFDGESEASFSVTPYELYESGMFPYPIVAGPNESAGGRVSYVPIPYEKSLMITDVGADAVRYYNITYENYAEGTEVESWTAETSYLQLAEQLAAVGRDPKPVTGNEYLTGSGDLANGHALLLLDTYGSGVVQSVEFDFDAVPAEVLKSCTISMEFDGMKTVDQIPLGEFFGSAVGEVDVLSQPIGMRTNGNWYCYFPMPFWESARIQITNNSDVALSNFVHEVAVNSDGPARETAGYFHARYREAAYSADADDLVLFDESGCSGKFVGLSLYMEGEGNGFRGMLYLEGDARVYVDGAEHPFIHGTGNEDWFNGAYYYNDYSDKGANQAEEIFCMPYHGLPAKYHCHGAESWTQAYRFNISDPINWTSSLLFTIEHGQYPAYEGGYYSCVTYSYQRPGAASFPIAVISAANAYDYFYTCDGVPATNTAKFITPRAEENAPEITLVGYSNVTASAFSVSIPPENEGVILQLVSDFSSSTNTATVSMGDRVVGRWCQLDLNYTNSPFGWGINEVFLPVEVTGNKNRLDLSISYSAPATEYRIKVIPLSNPLEPGALYQEWIQQFSGLRSFTNYTDNPDADAFDNFTEYVFGGNPEGHDQHLDTIGSFRKTAEGLVEFSYPKRIDENLVYSVQICTNLASGSWSIHKPLSTDEGVGEHGFSMVTNQMPGAHLGFFRLLVEER</sequence>
<dbReference type="Gene3D" id="2.60.120.1390">
    <property type="match status" value="2"/>
</dbReference>
<gene>
    <name evidence="1" type="ORF">P9H32_01755</name>
</gene>
<accession>A0ABU5MT89</accession>
<organism evidence="1 2">
    <name type="scientific">Pontiella agarivorans</name>
    <dbReference type="NCBI Taxonomy" id="3038953"/>
    <lineage>
        <taxon>Bacteria</taxon>
        <taxon>Pseudomonadati</taxon>
        <taxon>Kiritimatiellota</taxon>
        <taxon>Kiritimatiellia</taxon>
        <taxon>Kiritimatiellales</taxon>
        <taxon>Pontiellaceae</taxon>
        <taxon>Pontiella</taxon>
    </lineage>
</organism>
<dbReference type="Proteomes" id="UP001290861">
    <property type="component" value="Unassembled WGS sequence"/>
</dbReference>
<keyword evidence="2" id="KW-1185">Reference proteome</keyword>